<feature type="domain" description="Maestro-like HEAT-repeats" evidence="3">
    <location>
        <begin position="607"/>
        <end position="853"/>
    </location>
</feature>
<evidence type="ECO:0008006" key="8">
    <source>
        <dbReference type="Google" id="ProtNLM"/>
    </source>
</evidence>
<reference evidence="6" key="3">
    <citation type="submission" date="2025-09" db="UniProtKB">
        <authorList>
            <consortium name="Ensembl"/>
        </authorList>
    </citation>
    <scope>IDENTIFICATION</scope>
    <source>
        <strain evidence="6">breed Abyssinian</strain>
    </source>
</reference>
<proteinExistence type="predicted"/>
<reference evidence="6" key="2">
    <citation type="submission" date="2025-08" db="UniProtKB">
        <authorList>
            <consortium name="Ensembl"/>
        </authorList>
    </citation>
    <scope>IDENTIFICATION</scope>
    <source>
        <strain evidence="6">breed Abyssinian</strain>
    </source>
</reference>
<keyword evidence="7" id="KW-1185">Reference proteome</keyword>
<dbReference type="GeneTree" id="ENSGT00940000163743"/>
<dbReference type="Pfam" id="PF23227">
    <property type="entry name" value="HEAT_MROH2B_C"/>
    <property type="match status" value="1"/>
</dbReference>
<organism evidence="6 7">
    <name type="scientific">Felis catus</name>
    <name type="common">Cat</name>
    <name type="synonym">Felis silvestris catus</name>
    <dbReference type="NCBI Taxonomy" id="9685"/>
    <lineage>
        <taxon>Eukaryota</taxon>
        <taxon>Metazoa</taxon>
        <taxon>Chordata</taxon>
        <taxon>Craniata</taxon>
        <taxon>Vertebrata</taxon>
        <taxon>Euteleostomi</taxon>
        <taxon>Mammalia</taxon>
        <taxon>Eutheria</taxon>
        <taxon>Laurasiatheria</taxon>
        <taxon>Carnivora</taxon>
        <taxon>Feliformia</taxon>
        <taxon>Felidae</taxon>
        <taxon>Felinae</taxon>
        <taxon>Felis</taxon>
    </lineage>
</organism>
<dbReference type="InterPro" id="IPR055406">
    <property type="entry name" value="HEAT_Maestro"/>
</dbReference>
<dbReference type="PANTHER" id="PTHR23120:SF3">
    <property type="entry name" value="MAESTRO HEAT-LIKE REPEAT FAMILY MEMBER 4"/>
    <property type="match status" value="1"/>
</dbReference>
<dbReference type="PANTHER" id="PTHR23120">
    <property type="entry name" value="MAESTRO-RELATED HEAT DOMAIN-CONTAINING"/>
    <property type="match status" value="1"/>
</dbReference>
<evidence type="ECO:0000256" key="2">
    <source>
        <dbReference type="SAM" id="MobiDB-lite"/>
    </source>
</evidence>
<feature type="domain" description="Maestro/Maestro-like HEAT-repeats" evidence="5">
    <location>
        <begin position="1044"/>
        <end position="1307"/>
    </location>
</feature>
<dbReference type="Pfam" id="PF23210">
    <property type="entry name" value="HEAT_Maestro_2"/>
    <property type="match status" value="1"/>
</dbReference>
<reference evidence="6 7" key="1">
    <citation type="submission" date="2021-02" db="EMBL/GenBank/DDBJ databases">
        <title>Safari Cat Assemblies.</title>
        <authorList>
            <person name="Bredemeyer K.R."/>
            <person name="Murphy W.J."/>
        </authorList>
    </citation>
    <scope>NUCLEOTIDE SEQUENCE [LARGE SCALE GENOMIC DNA]</scope>
</reference>
<keyword evidence="1" id="KW-0677">Repeat</keyword>
<dbReference type="InterPro" id="IPR045206">
    <property type="entry name" value="Maestro_heat-like_prot"/>
</dbReference>
<dbReference type="InterPro" id="IPR016024">
    <property type="entry name" value="ARM-type_fold"/>
</dbReference>
<dbReference type="Proteomes" id="UP000823872">
    <property type="component" value="Chromosome F2"/>
</dbReference>
<dbReference type="InterPro" id="IPR011989">
    <property type="entry name" value="ARM-like"/>
</dbReference>
<protein>
    <recommendedName>
        <fullName evidence="8">Maestro heat-like repeat family member 5</fullName>
    </recommendedName>
</protein>
<dbReference type="Gene3D" id="1.25.10.10">
    <property type="entry name" value="Leucine-rich Repeat Variant"/>
    <property type="match status" value="1"/>
</dbReference>
<evidence type="ECO:0000313" key="7">
    <source>
        <dbReference type="Proteomes" id="UP000823872"/>
    </source>
</evidence>
<sequence>MVRWVGGWGEDPLGSTAREGLGFPRGQWVWLHLRVLVKERPSRNTPVGRWEQVCTRFIFSGLLGAWPRAAPGWWCRRHTPPRVFRVLVRSRQGSLQRGAPRARPDCRFPAATRQGGHRRLGPVCLGQRPGWGPSRPQEQTCGHARPEGPQLPTMSVGDGILRTGWLFGKQGQPGKRGFWTHFLRRRVPTEPWDQRLEDSRKEGRPENLLSREMTLSMVATPSEGFSCPHWRSNCLSPTGEQKLDIEHLGRASTSKPPNDGPLWEEALVGKIRTMSALQKSQALEAVQCHIREHTQLIRKEVPNAGLQELLAALNLELKQPLEKTFLFHFYGLILRECACVDLVRRHLASLLELSHQSSGQREGIAVAIGIVSSRHMQEVWATLEHVGRTRFLRTVFTSPDSQQPEPDTHWRWAGSTALLCYGQMAAHAGAQILPWVDNIVSRMVYYFSCSRYDNILKTSFLSATIMLLKALRQNSTPSYKFSQIPELIQCLLCILQKEPNFLTTLFREKIILVIVGLSNLRPGLKPMVKSQILQTCLQSLYTLPPTETLRSSLPPLDVAPDVTELYRKSMQALDLLLQSLISENKSVDELCFILQHVEPWLKSDSSHERQRAVQTIFLFLKYVVDYVGLTEEATPSMLGHQIGLLMLLWRDKEPVTQSHAHQCVYLLLQLLTQQKGSTSEFTYLNKMKNFEANTRRESEMKFYDLVKVLDGNLTVAQHTQLVLTLLRGLCSHNHLRCDLASQLLLMIVEDHSIKAEQVAEILQGLFQELPSIIFKNTLQTVMQAVSVLGTQHTQETVEVILSLCHPSESVSGSTGLSQAHSTLDREQSSGGCRQVIPLWKALASNTQLARKVLTLLYMKLRLRPPKELVRFTQQAELISLLALGTIYELLYTREYKATVRWAFAGVLVGLLTQLRYLFELDVVDGISDYQEDVLDGKPLSPCRTCLEALKGLFWTTNYWEVFAYLKLLRGWELFEHMETYTEGVTLLARAMAHYDCEVKAVLGQAVISLKSSEERDNIVAILIITEFLNSHELTQYMSRRTVDNFLSLGLNNPNQLVRAMSLKGLSSALMHPEKVMLLRNRLAGLLDGFVGPEPKDLMGLMEILGDILHRLGAQGVGATSLRMAQHLLQLFDDEQADVRGGAILLYGDVLYSGGKKYQQALKSHAFQALVPLLFHLADSCPKVVMKTKLTFLRCAVLLKWEFRKELFGKLAWGRGLSAENDVFIYTVESNLGNYHRFLMQALTYLSSPDRNLKQAAMKFIGGMLQDYFPDLCICLRKADVRTLRKHLEILKQDPDSVSRRFYSSFLEDIWELSQYVTH</sequence>
<feature type="domain" description="MROH2B-like HEAT-repeats" evidence="4">
    <location>
        <begin position="314"/>
        <end position="581"/>
    </location>
</feature>
<dbReference type="InterPro" id="IPR048465">
    <property type="entry name" value="Maestro-like_HEAT"/>
</dbReference>
<evidence type="ECO:0000259" key="5">
    <source>
        <dbReference type="Pfam" id="PF23227"/>
    </source>
</evidence>
<evidence type="ECO:0000256" key="1">
    <source>
        <dbReference type="ARBA" id="ARBA00022737"/>
    </source>
</evidence>
<dbReference type="Ensembl" id="ENSFCTT00005002810.1">
    <property type="protein sequence ID" value="ENSFCTP00005001638.1"/>
    <property type="gene ID" value="ENSFCTG00005001078.1"/>
</dbReference>
<dbReference type="InterPro" id="IPR055408">
    <property type="entry name" value="HEAT_MROH2B-like"/>
</dbReference>
<dbReference type="Pfam" id="PF21047">
    <property type="entry name" value="HEAT_Maestro"/>
    <property type="match status" value="1"/>
</dbReference>
<accession>A0ABI7VU88</accession>
<evidence type="ECO:0000259" key="4">
    <source>
        <dbReference type="Pfam" id="PF23210"/>
    </source>
</evidence>
<evidence type="ECO:0000259" key="3">
    <source>
        <dbReference type="Pfam" id="PF21047"/>
    </source>
</evidence>
<evidence type="ECO:0000313" key="6">
    <source>
        <dbReference type="Ensembl" id="ENSFCTP00005001638.1"/>
    </source>
</evidence>
<dbReference type="SUPFAM" id="SSF48371">
    <property type="entry name" value="ARM repeat"/>
    <property type="match status" value="2"/>
</dbReference>
<feature type="region of interest" description="Disordered" evidence="2">
    <location>
        <begin position="97"/>
        <end position="153"/>
    </location>
</feature>
<name>A0ABI7VU88_FELCA</name>